<dbReference type="AlphaFoldDB" id="A0AAP9T2Q9"/>
<proteinExistence type="predicted"/>
<evidence type="ECO:0000313" key="3">
    <source>
        <dbReference type="Proteomes" id="UP000509761"/>
    </source>
</evidence>
<feature type="chain" id="PRO_5042824465" evidence="1">
    <location>
        <begin position="22"/>
        <end position="303"/>
    </location>
</feature>
<name>A0AAP9T2Q9_9GAMM</name>
<feature type="signal peptide" evidence="1">
    <location>
        <begin position="1"/>
        <end position="21"/>
    </location>
</feature>
<reference evidence="2 3" key="1">
    <citation type="submission" date="2019-12" db="EMBL/GenBank/DDBJ databases">
        <title>Genome sequencing and assembly of endphytes of Porphyra tenera.</title>
        <authorList>
            <person name="Park J.M."/>
            <person name="Shin R."/>
            <person name="Jo S.H."/>
        </authorList>
    </citation>
    <scope>NUCLEOTIDE SEQUENCE [LARGE SCALE GENOMIC DNA]</scope>
    <source>
        <strain evidence="2 3">GPM3</strain>
    </source>
</reference>
<keyword evidence="1" id="KW-0732">Signal</keyword>
<dbReference type="Proteomes" id="UP000509761">
    <property type="component" value="Chromosome"/>
</dbReference>
<accession>A0AAP9T2Q9</accession>
<organism evidence="2 3">
    <name type="scientific">Vreelandella titanicae</name>
    <dbReference type="NCBI Taxonomy" id="664683"/>
    <lineage>
        <taxon>Bacteria</taxon>
        <taxon>Pseudomonadati</taxon>
        <taxon>Pseudomonadota</taxon>
        <taxon>Gammaproteobacteria</taxon>
        <taxon>Oceanospirillales</taxon>
        <taxon>Halomonadaceae</taxon>
        <taxon>Vreelandella</taxon>
    </lineage>
</organism>
<evidence type="ECO:0000313" key="2">
    <source>
        <dbReference type="EMBL" id="QKS25701.1"/>
    </source>
</evidence>
<gene>
    <name evidence="2" type="ORF">FX987_03497</name>
</gene>
<protein>
    <submittedName>
        <fullName evidence="2">Uncharacterized protein</fullName>
    </submittedName>
</protein>
<dbReference type="RefSeq" id="WP_089691144.1">
    <property type="nucleotide sequence ID" value="NZ_CP054580.1"/>
</dbReference>
<evidence type="ECO:0000256" key="1">
    <source>
        <dbReference type="SAM" id="SignalP"/>
    </source>
</evidence>
<sequence>MKSLIALILSLSLSMGAQAMAQEIEYQYGVRWSVNGLASSVDIQDIMLDFQGVPSEQNRMLPITQYVRNGRNALQFYAWPVPSAEPFEEQHELRLSIEYWEPGENPNIDAKTAFEVVMMPGVEDAKPEVVSINSAAPVQPRESGISWDQDYFKLTVPFNNRQPMPTWCWEEGDVLRDNEATRNSLAREYRRLHALFAAGDNEALLNAAATRTKELALASGTPEEYVRHRFSYDMFFDNPDVYQLNDFPEEPMTLNLAADNRVAWLTTEGVQVPIRFNHIQENDVSSRVRPYFIRRDGQWEICR</sequence>
<dbReference type="EMBL" id="CP054580">
    <property type="protein sequence ID" value="QKS25701.1"/>
    <property type="molecule type" value="Genomic_DNA"/>
</dbReference>
<keyword evidence="3" id="KW-1185">Reference proteome</keyword>